<feature type="transmembrane region" description="Helical" evidence="1">
    <location>
        <begin position="39"/>
        <end position="57"/>
    </location>
</feature>
<evidence type="ECO:0000256" key="1">
    <source>
        <dbReference type="SAM" id="Phobius"/>
    </source>
</evidence>
<reference evidence="2 3" key="1">
    <citation type="submission" date="2015-12" db="EMBL/GenBank/DDBJ databases">
        <title>A stable core within a dynamic pangenome in Sulfolobus acidocaldarius.</title>
        <authorList>
            <person name="Anderson R."/>
            <person name="Kouris A."/>
            <person name="Seward C."/>
            <person name="Campbell K."/>
            <person name="Whitaker R."/>
        </authorList>
    </citation>
    <scope>NUCLEOTIDE SEQUENCE [LARGE SCALE GENOMIC DNA]</scope>
    <source>
        <strain evidence="2 3">GG12-C01-09</strain>
    </source>
</reference>
<dbReference type="EMBL" id="CP013694">
    <property type="protein sequence ID" value="ALU30182.1"/>
    <property type="molecule type" value="Genomic_DNA"/>
</dbReference>
<evidence type="ECO:0000313" key="3">
    <source>
        <dbReference type="Proteomes" id="UP000065473"/>
    </source>
</evidence>
<proteinExistence type="predicted"/>
<sequence length="84" mass="9827">MLDWERYEEEELNIIIAGTRTKANITRNIKRPIGIDKPILNFLLFILLHIIIDIYLINVSFYSLMVGNVIYLTISSITQLLDFI</sequence>
<dbReference type="AlphaFoldDB" id="A0A0U3GYK6"/>
<dbReference type="Proteomes" id="UP000065473">
    <property type="component" value="Chromosome"/>
</dbReference>
<keyword evidence="1" id="KW-0472">Membrane</keyword>
<organism evidence="2 3">
    <name type="scientific">Sulfolobus acidocaldarius</name>
    <dbReference type="NCBI Taxonomy" id="2285"/>
    <lineage>
        <taxon>Archaea</taxon>
        <taxon>Thermoproteota</taxon>
        <taxon>Thermoprotei</taxon>
        <taxon>Sulfolobales</taxon>
        <taxon>Sulfolobaceae</taxon>
        <taxon>Sulfolobus</taxon>
    </lineage>
</organism>
<keyword evidence="1" id="KW-1133">Transmembrane helix</keyword>
<protein>
    <submittedName>
        <fullName evidence="2">Uncharacterized protein</fullName>
    </submittedName>
</protein>
<accession>A0A0U3GYK6</accession>
<name>A0A0U3GYK6_9CREN</name>
<gene>
    <name evidence="2" type="ORF">ATY89_09700</name>
</gene>
<evidence type="ECO:0000313" key="2">
    <source>
        <dbReference type="EMBL" id="ALU30182.1"/>
    </source>
</evidence>
<keyword evidence="1" id="KW-0812">Transmembrane</keyword>